<reference evidence="2 3" key="1">
    <citation type="submission" date="2022-07" db="EMBL/GenBank/DDBJ databases">
        <title>A copper resistant bacterium isolated from sediment samples of deep sea hydrothermal areas.</title>
        <authorList>
            <person name="Zeng X."/>
        </authorList>
    </citation>
    <scope>NUCLEOTIDE SEQUENCE [LARGE SCALE GENOMIC DNA]</scope>
    <source>
        <strain evidence="3">CuT 6</strain>
    </source>
</reference>
<gene>
    <name evidence="2" type="ORF">NLK58_01115</name>
</gene>
<protein>
    <submittedName>
        <fullName evidence="2">Efflux RND transporter permease subunit</fullName>
    </submittedName>
</protein>
<feature type="transmembrane region" description="Helical" evidence="1">
    <location>
        <begin position="6"/>
        <end position="33"/>
    </location>
</feature>
<dbReference type="Proteomes" id="UP001475781">
    <property type="component" value="Chromosome"/>
</dbReference>
<feature type="transmembrane region" description="Helical" evidence="1">
    <location>
        <begin position="40"/>
        <end position="66"/>
    </location>
</feature>
<dbReference type="SUPFAM" id="SSF82866">
    <property type="entry name" value="Multidrug efflux transporter AcrB transmembrane domain"/>
    <property type="match status" value="1"/>
</dbReference>
<evidence type="ECO:0000313" key="2">
    <source>
        <dbReference type="EMBL" id="WZF88850.1"/>
    </source>
</evidence>
<dbReference type="RefSeq" id="WP_341581847.1">
    <property type="nucleotide sequence ID" value="NZ_CP101118.1"/>
</dbReference>
<evidence type="ECO:0000313" key="3">
    <source>
        <dbReference type="Proteomes" id="UP001475781"/>
    </source>
</evidence>
<name>A0ABZ2W2P2_9GAMM</name>
<dbReference type="Gene3D" id="1.20.1640.10">
    <property type="entry name" value="Multidrug efflux transporter AcrB transmembrane domain"/>
    <property type="match status" value="1"/>
</dbReference>
<evidence type="ECO:0000256" key="1">
    <source>
        <dbReference type="SAM" id="Phobius"/>
    </source>
</evidence>
<keyword evidence="3" id="KW-1185">Reference proteome</keyword>
<organism evidence="2 3">
    <name type="scientific">Marinobacter metalliresistant</name>
    <dbReference type="NCBI Taxonomy" id="2961995"/>
    <lineage>
        <taxon>Bacteria</taxon>
        <taxon>Pseudomonadati</taxon>
        <taxon>Pseudomonadota</taxon>
        <taxon>Gammaproteobacteria</taxon>
        <taxon>Pseudomonadales</taxon>
        <taxon>Marinobacteraceae</taxon>
        <taxon>Marinobacter</taxon>
    </lineage>
</organism>
<keyword evidence="1" id="KW-1133">Transmembrane helix</keyword>
<keyword evidence="1" id="KW-0812">Transmembrane</keyword>
<accession>A0ABZ2W2P2</accession>
<keyword evidence="1" id="KW-0472">Membrane</keyword>
<proteinExistence type="predicted"/>
<dbReference type="EMBL" id="CP101118">
    <property type="protein sequence ID" value="WZF88850.1"/>
    <property type="molecule type" value="Genomic_DNA"/>
</dbReference>
<sequence>MVAIIQIFGVLVLLFGSFRQALILLASLLLAIGNEMWRPLCFAVIFGLLASTVLSLIIIPCLYRLFTPPEAG</sequence>